<dbReference type="STRING" id="1824.SAMN05444423_103376"/>
<dbReference type="GO" id="GO:0003824">
    <property type="term" value="F:catalytic activity"/>
    <property type="evidence" value="ECO:0007669"/>
    <property type="project" value="UniProtKB-ARBA"/>
</dbReference>
<dbReference type="InterPro" id="IPR029058">
    <property type="entry name" value="AB_hydrolase_fold"/>
</dbReference>
<protein>
    <recommendedName>
        <fullName evidence="1">AB hydrolase-1 domain-containing protein</fullName>
    </recommendedName>
</protein>
<dbReference type="InterPro" id="IPR000073">
    <property type="entry name" value="AB_hydrolase_1"/>
</dbReference>
<evidence type="ECO:0000313" key="2">
    <source>
        <dbReference type="EMBL" id="GAD82538.1"/>
    </source>
</evidence>
<name>U5E7X2_NOCAS</name>
<dbReference type="PANTHER" id="PTHR43798">
    <property type="entry name" value="MONOACYLGLYCEROL LIPASE"/>
    <property type="match status" value="1"/>
</dbReference>
<comment type="caution">
    <text evidence="2">The sequence shown here is derived from an EMBL/GenBank/DDBJ whole genome shotgun (WGS) entry which is preliminary data.</text>
</comment>
<dbReference type="Gene3D" id="3.40.50.1820">
    <property type="entry name" value="alpha/beta hydrolase"/>
    <property type="match status" value="1"/>
</dbReference>
<dbReference type="Pfam" id="PF00561">
    <property type="entry name" value="Abhydrolase_1"/>
    <property type="match status" value="1"/>
</dbReference>
<dbReference type="SUPFAM" id="SSF53474">
    <property type="entry name" value="alpha/beta-Hydrolases"/>
    <property type="match status" value="1"/>
</dbReference>
<keyword evidence="3" id="KW-1185">Reference proteome</keyword>
<dbReference type="AlphaFoldDB" id="U5E7X2"/>
<evidence type="ECO:0000259" key="1">
    <source>
        <dbReference type="Pfam" id="PF00561"/>
    </source>
</evidence>
<proteinExistence type="predicted"/>
<dbReference type="EMBL" id="BAFO02000011">
    <property type="protein sequence ID" value="GAD82538.1"/>
    <property type="molecule type" value="Genomic_DNA"/>
</dbReference>
<evidence type="ECO:0000313" key="3">
    <source>
        <dbReference type="Proteomes" id="UP000017048"/>
    </source>
</evidence>
<feature type="domain" description="AB hydrolase-1" evidence="1">
    <location>
        <begin position="33"/>
        <end position="260"/>
    </location>
</feature>
<reference evidence="2 3" key="1">
    <citation type="journal article" date="2014" name="BMC Genomics">
        <title>Genome based analysis of type-I polyketide synthase and nonribosomal peptide synthetase gene clusters in seven strains of five representative Nocardia species.</title>
        <authorList>
            <person name="Komaki H."/>
            <person name="Ichikawa N."/>
            <person name="Hosoyama A."/>
            <person name="Takahashi-Nakaguchi A."/>
            <person name="Matsuzawa T."/>
            <person name="Suzuki K."/>
            <person name="Fujita N."/>
            <person name="Gonoi T."/>
        </authorList>
    </citation>
    <scope>NUCLEOTIDE SEQUENCE [LARGE SCALE GENOMIC DNA]</scope>
    <source>
        <strain evidence="2 3">NBRC 15531</strain>
    </source>
</reference>
<organism evidence="2 3">
    <name type="scientific">Nocardia asteroides NBRC 15531</name>
    <dbReference type="NCBI Taxonomy" id="1110697"/>
    <lineage>
        <taxon>Bacteria</taxon>
        <taxon>Bacillati</taxon>
        <taxon>Actinomycetota</taxon>
        <taxon>Actinomycetes</taxon>
        <taxon>Mycobacteriales</taxon>
        <taxon>Nocardiaceae</taxon>
        <taxon>Nocardia</taxon>
    </lineage>
</organism>
<dbReference type="Proteomes" id="UP000017048">
    <property type="component" value="Unassembled WGS sequence"/>
</dbReference>
<accession>U5E7X2</accession>
<gene>
    <name evidence="2" type="ORF">NCAST_11_00350</name>
</gene>
<dbReference type="eggNOG" id="COG0596">
    <property type="taxonomic scope" value="Bacteria"/>
</dbReference>
<sequence>MSEAIMSTHTPNFVGTALGRLHVEQIGSGPPALLWHSLFVDSRSWDPVLPALAAHRRLVVVDGPCHGRSGMPDHDFTLDDCAAAATEVLDLLGIDEPVDWVGNAWGGHVGLVLAATSPDRLRSVTTIGTPIQAISRRERRTKIVPLVALYRLVGPSSFVVGALTDSLLGTAATTAAPEQSALVMNAFRTADRPAMRRAMRSVMLNRPSLDPLLPTITTPTLMLAAADDPMGWHPTDAESATATMPNARSAALPGGGHIAPLLLAPDRLTDLIVDFWEQHSEQGSGPVS</sequence>
<dbReference type="InterPro" id="IPR050266">
    <property type="entry name" value="AB_hydrolase_sf"/>
</dbReference>